<accession>A0ABW3WEC9</accession>
<dbReference type="RefSeq" id="WP_277832665.1">
    <property type="nucleotide sequence ID" value="NZ_JARQZE010000005.1"/>
</dbReference>
<dbReference type="PANTHER" id="PTHR30273">
    <property type="entry name" value="PERIPLASMIC SIGNAL SENSOR AND SIGMA FACTOR ACTIVATOR FECR-RELATED"/>
    <property type="match status" value="1"/>
</dbReference>
<evidence type="ECO:0000313" key="5">
    <source>
        <dbReference type="Proteomes" id="UP001597158"/>
    </source>
</evidence>
<reference evidence="5" key="1">
    <citation type="journal article" date="2019" name="Int. J. Syst. Evol. Microbiol.">
        <title>The Global Catalogue of Microorganisms (GCM) 10K type strain sequencing project: providing services to taxonomists for standard genome sequencing and annotation.</title>
        <authorList>
            <consortium name="The Broad Institute Genomics Platform"/>
            <consortium name="The Broad Institute Genome Sequencing Center for Infectious Disease"/>
            <person name="Wu L."/>
            <person name="Ma J."/>
        </authorList>
    </citation>
    <scope>NUCLEOTIDE SEQUENCE [LARGE SCALE GENOMIC DNA]</scope>
    <source>
        <strain evidence="5">CCUG 48884</strain>
    </source>
</reference>
<evidence type="ECO:0000259" key="3">
    <source>
        <dbReference type="Pfam" id="PF16220"/>
    </source>
</evidence>
<dbReference type="PIRSF" id="PIRSF018266">
    <property type="entry name" value="FecR"/>
    <property type="match status" value="1"/>
</dbReference>
<evidence type="ECO:0000256" key="1">
    <source>
        <dbReference type="SAM" id="MobiDB-lite"/>
    </source>
</evidence>
<keyword evidence="5" id="KW-1185">Reference proteome</keyword>
<comment type="caution">
    <text evidence="4">The sequence shown here is derived from an EMBL/GenBank/DDBJ whole genome shotgun (WGS) entry which is preliminary data.</text>
</comment>
<organism evidence="4 5">
    <name type="scientific">Thauera mechernichensis</name>
    <dbReference type="NCBI Taxonomy" id="82788"/>
    <lineage>
        <taxon>Bacteria</taxon>
        <taxon>Pseudomonadati</taxon>
        <taxon>Pseudomonadota</taxon>
        <taxon>Betaproteobacteria</taxon>
        <taxon>Rhodocyclales</taxon>
        <taxon>Zoogloeaceae</taxon>
        <taxon>Thauera</taxon>
    </lineage>
</organism>
<dbReference type="Pfam" id="PF16220">
    <property type="entry name" value="DUF4880"/>
    <property type="match status" value="1"/>
</dbReference>
<feature type="region of interest" description="Disordered" evidence="1">
    <location>
        <begin position="1"/>
        <end position="20"/>
    </location>
</feature>
<dbReference type="EMBL" id="JBHTMC010000020">
    <property type="protein sequence ID" value="MFD1263859.1"/>
    <property type="molecule type" value="Genomic_DNA"/>
</dbReference>
<name>A0ABW3WEC9_9RHOO</name>
<sequence length="341" mass="37633">MTHSLDQLHDPRTPPADDGRPIAEAVVDRAIHWFVLQSSGHISAADRRALQAWREAHPDHAHALARLEHMGQIMQGHNAGAPDLARATLTRAGRMGRRRMLGHLLCAGAAGALLWCGRDELHALAAPADLSTAAGELRRITLADGTQLRLNSATAVDLRYDDKARRIVLREGEIEVVTAPDPAGRPLSIDTRDARLVPVGTRFHVLQLADHSRLGVREGAVDILFRNRGPTARIEAGQQAQFDHDRLLARTGLNESTHAWTEGMLVAANRRLDDFLAEIARHRAGHLQWSPEVAALRITGSWPLHGDQPTDTVLASLERRLPVRIQTLTRYWVRVLPRAEG</sequence>
<dbReference type="Gene3D" id="2.60.120.1440">
    <property type="match status" value="1"/>
</dbReference>
<evidence type="ECO:0000259" key="2">
    <source>
        <dbReference type="Pfam" id="PF04773"/>
    </source>
</evidence>
<feature type="domain" description="FecR protein" evidence="2">
    <location>
        <begin position="129"/>
        <end position="221"/>
    </location>
</feature>
<dbReference type="InterPro" id="IPR012373">
    <property type="entry name" value="Ferrdict_sens_TM"/>
</dbReference>
<evidence type="ECO:0000313" key="4">
    <source>
        <dbReference type="EMBL" id="MFD1263859.1"/>
    </source>
</evidence>
<feature type="domain" description="FecR N-terminal" evidence="3">
    <location>
        <begin position="28"/>
        <end position="69"/>
    </location>
</feature>
<protein>
    <submittedName>
        <fullName evidence="4">FecR domain-containing protein</fullName>
    </submittedName>
</protein>
<proteinExistence type="predicted"/>
<dbReference type="PANTHER" id="PTHR30273:SF2">
    <property type="entry name" value="PROTEIN FECR"/>
    <property type="match status" value="1"/>
</dbReference>
<dbReference type="InterPro" id="IPR006860">
    <property type="entry name" value="FecR"/>
</dbReference>
<gene>
    <name evidence="4" type="ORF">ACFQ4M_09700</name>
</gene>
<dbReference type="Pfam" id="PF04773">
    <property type="entry name" value="FecR"/>
    <property type="match status" value="1"/>
</dbReference>
<dbReference type="InterPro" id="IPR032623">
    <property type="entry name" value="FecR_N"/>
</dbReference>
<dbReference type="Proteomes" id="UP001597158">
    <property type="component" value="Unassembled WGS sequence"/>
</dbReference>